<keyword evidence="2" id="KW-1185">Reference proteome</keyword>
<protein>
    <submittedName>
        <fullName evidence="1">Uncharacterized protein</fullName>
    </submittedName>
</protein>
<name>A0A517SKC0_9PLAN</name>
<accession>A0A517SKC0</accession>
<gene>
    <name evidence="1" type="ORF">Pan44_46280</name>
</gene>
<sequence>MNFRMMTAGIMSALILAYFAYGWWSQPPVVSYDNLRYVELLMTAVSSRNSAQVTKVESVIAERHRTGALSDIELDPLQEIIAKARAEDWEQAHRQCFALAEAQQGRRRPRDERP</sequence>
<dbReference type="KEGG" id="ccos:Pan44_46280"/>
<dbReference type="Proteomes" id="UP000315700">
    <property type="component" value="Chromosome"/>
</dbReference>
<evidence type="ECO:0000313" key="1">
    <source>
        <dbReference type="EMBL" id="QDT56572.1"/>
    </source>
</evidence>
<evidence type="ECO:0000313" key="2">
    <source>
        <dbReference type="Proteomes" id="UP000315700"/>
    </source>
</evidence>
<dbReference type="EMBL" id="CP036271">
    <property type="protein sequence ID" value="QDT56572.1"/>
    <property type="molecule type" value="Genomic_DNA"/>
</dbReference>
<reference evidence="1 2" key="1">
    <citation type="submission" date="2019-02" db="EMBL/GenBank/DDBJ databases">
        <title>Deep-cultivation of Planctomycetes and their phenomic and genomic characterization uncovers novel biology.</title>
        <authorList>
            <person name="Wiegand S."/>
            <person name="Jogler M."/>
            <person name="Boedeker C."/>
            <person name="Pinto D."/>
            <person name="Vollmers J."/>
            <person name="Rivas-Marin E."/>
            <person name="Kohn T."/>
            <person name="Peeters S.H."/>
            <person name="Heuer A."/>
            <person name="Rast P."/>
            <person name="Oberbeckmann S."/>
            <person name="Bunk B."/>
            <person name="Jeske O."/>
            <person name="Meyerdierks A."/>
            <person name="Storesund J.E."/>
            <person name="Kallscheuer N."/>
            <person name="Luecker S."/>
            <person name="Lage O.M."/>
            <person name="Pohl T."/>
            <person name="Merkel B.J."/>
            <person name="Hornburger P."/>
            <person name="Mueller R.-W."/>
            <person name="Bruemmer F."/>
            <person name="Labrenz M."/>
            <person name="Spormann A.M."/>
            <person name="Op den Camp H."/>
            <person name="Overmann J."/>
            <person name="Amann R."/>
            <person name="Jetten M.S.M."/>
            <person name="Mascher T."/>
            <person name="Medema M.H."/>
            <person name="Devos D.P."/>
            <person name="Kaster A.-K."/>
            <person name="Ovreas L."/>
            <person name="Rohde M."/>
            <person name="Galperin M.Y."/>
            <person name="Jogler C."/>
        </authorList>
    </citation>
    <scope>NUCLEOTIDE SEQUENCE [LARGE SCALE GENOMIC DNA]</scope>
    <source>
        <strain evidence="1 2">Pan44</strain>
    </source>
</reference>
<proteinExistence type="predicted"/>
<dbReference type="InParanoid" id="A0A517SKC0"/>
<dbReference type="AlphaFoldDB" id="A0A517SKC0"/>
<organism evidence="1 2">
    <name type="scientific">Caulifigura coniformis</name>
    <dbReference type="NCBI Taxonomy" id="2527983"/>
    <lineage>
        <taxon>Bacteria</taxon>
        <taxon>Pseudomonadati</taxon>
        <taxon>Planctomycetota</taxon>
        <taxon>Planctomycetia</taxon>
        <taxon>Planctomycetales</taxon>
        <taxon>Planctomycetaceae</taxon>
        <taxon>Caulifigura</taxon>
    </lineage>
</organism>